<accession>A0ACD3AP22</accession>
<protein>
    <submittedName>
        <fullName evidence="1">Uncharacterized protein</fullName>
    </submittedName>
</protein>
<gene>
    <name evidence="1" type="ORF">BDN72DRAFT_899085</name>
</gene>
<dbReference type="Proteomes" id="UP000308600">
    <property type="component" value="Unassembled WGS sequence"/>
</dbReference>
<evidence type="ECO:0000313" key="2">
    <source>
        <dbReference type="Proteomes" id="UP000308600"/>
    </source>
</evidence>
<name>A0ACD3AP22_9AGAR</name>
<dbReference type="EMBL" id="ML208380">
    <property type="protein sequence ID" value="TFK67262.1"/>
    <property type="molecule type" value="Genomic_DNA"/>
</dbReference>
<keyword evidence="2" id="KW-1185">Reference proteome</keyword>
<organism evidence="1 2">
    <name type="scientific">Pluteus cervinus</name>
    <dbReference type="NCBI Taxonomy" id="181527"/>
    <lineage>
        <taxon>Eukaryota</taxon>
        <taxon>Fungi</taxon>
        <taxon>Dikarya</taxon>
        <taxon>Basidiomycota</taxon>
        <taxon>Agaricomycotina</taxon>
        <taxon>Agaricomycetes</taxon>
        <taxon>Agaricomycetidae</taxon>
        <taxon>Agaricales</taxon>
        <taxon>Pluteineae</taxon>
        <taxon>Pluteaceae</taxon>
        <taxon>Pluteus</taxon>
    </lineage>
</organism>
<reference evidence="1 2" key="1">
    <citation type="journal article" date="2019" name="Nat. Ecol. Evol.">
        <title>Megaphylogeny resolves global patterns of mushroom evolution.</title>
        <authorList>
            <person name="Varga T."/>
            <person name="Krizsan K."/>
            <person name="Foldi C."/>
            <person name="Dima B."/>
            <person name="Sanchez-Garcia M."/>
            <person name="Sanchez-Ramirez S."/>
            <person name="Szollosi G.J."/>
            <person name="Szarkandi J.G."/>
            <person name="Papp V."/>
            <person name="Albert L."/>
            <person name="Andreopoulos W."/>
            <person name="Angelini C."/>
            <person name="Antonin V."/>
            <person name="Barry K.W."/>
            <person name="Bougher N.L."/>
            <person name="Buchanan P."/>
            <person name="Buyck B."/>
            <person name="Bense V."/>
            <person name="Catcheside P."/>
            <person name="Chovatia M."/>
            <person name="Cooper J."/>
            <person name="Damon W."/>
            <person name="Desjardin D."/>
            <person name="Finy P."/>
            <person name="Geml J."/>
            <person name="Haridas S."/>
            <person name="Hughes K."/>
            <person name="Justo A."/>
            <person name="Karasinski D."/>
            <person name="Kautmanova I."/>
            <person name="Kiss B."/>
            <person name="Kocsube S."/>
            <person name="Kotiranta H."/>
            <person name="LaButti K.M."/>
            <person name="Lechner B.E."/>
            <person name="Liimatainen K."/>
            <person name="Lipzen A."/>
            <person name="Lukacs Z."/>
            <person name="Mihaltcheva S."/>
            <person name="Morgado L.N."/>
            <person name="Niskanen T."/>
            <person name="Noordeloos M.E."/>
            <person name="Ohm R.A."/>
            <person name="Ortiz-Santana B."/>
            <person name="Ovrebo C."/>
            <person name="Racz N."/>
            <person name="Riley R."/>
            <person name="Savchenko A."/>
            <person name="Shiryaev A."/>
            <person name="Soop K."/>
            <person name="Spirin V."/>
            <person name="Szebenyi C."/>
            <person name="Tomsovsky M."/>
            <person name="Tulloss R.E."/>
            <person name="Uehling J."/>
            <person name="Grigoriev I.V."/>
            <person name="Vagvolgyi C."/>
            <person name="Papp T."/>
            <person name="Martin F.M."/>
            <person name="Miettinen O."/>
            <person name="Hibbett D.S."/>
            <person name="Nagy L.G."/>
        </authorList>
    </citation>
    <scope>NUCLEOTIDE SEQUENCE [LARGE SCALE GENOMIC DNA]</scope>
    <source>
        <strain evidence="1 2">NL-1719</strain>
    </source>
</reference>
<proteinExistence type="predicted"/>
<evidence type="ECO:0000313" key="1">
    <source>
        <dbReference type="EMBL" id="TFK67262.1"/>
    </source>
</evidence>
<sequence length="463" mass="52029">MCIWKRSKKPTSSGTTVLTVPTIALSEFKGHSEDPSPTPIAQLPDDLIGLILDLLSSKNDLRACSLINRTWLPHVQSRLFTNFECTLHPYDFVACPTPVTCSRKTRELEGIVKRSPHIAHYFRTLQIRFNPNTSGPNASLGTFCAWDSVLFLIPRMIGVRDIQLINVHPKVLKWSSLPQRLRETFLECISRPSLCFFRIERVHQFPIDSVFESQSLISLELHNAGFSPPMSRYQALGSSPEAEGARAESSVNQPIFSSLEKLSFRGSEDGKAATQLLNCLGDSGSSAHGQAFGQLEQLSFVLHRSEDLLLISILRQSAFSLKDLTLTVDPGSIAITSEVCTIMQNLISLEILRITFNNIPDNADRFRRDMTKTLYFLSKADCPLNEIHITLQPLPSRHLNIRTEPWEDVDNAMSYWINKGTLQRVHIGFGPPQRTYLSPRPMIFFPKCLERVAASGILNPLFP</sequence>